<dbReference type="Proteomes" id="UP001501746">
    <property type="component" value="Unassembled WGS sequence"/>
</dbReference>
<name>A0ABN2ML92_9MICO</name>
<gene>
    <name evidence="2" type="ORF">GCM10009750_11960</name>
</gene>
<evidence type="ECO:0000313" key="3">
    <source>
        <dbReference type="Proteomes" id="UP001501746"/>
    </source>
</evidence>
<evidence type="ECO:0000313" key="2">
    <source>
        <dbReference type="EMBL" id="GAA1829871.1"/>
    </source>
</evidence>
<sequence length="242" mass="25611">MTDRSIRIDAETAKQVAELAHLMETTKKSVLADAVAGYAGARLPALAHGRTRYRDLPPRERLMLRRDELLRLFEAQGSTNVRVIDDLMPDPLAPASAPDVVGDRDAPAPDPLAPDQLPLSPLAPDPLPLSPLAHDPLPFSPLAHGPLALSPLAPDALAHDVAGDPDGSATAHAGQEDGPLTSWQPIVLLAETDLMLGGEAAPMLEEVARRVLGIPVEVISSTALALFNPERLERLVAASTPL</sequence>
<evidence type="ECO:0000256" key="1">
    <source>
        <dbReference type="SAM" id="MobiDB-lite"/>
    </source>
</evidence>
<keyword evidence="3" id="KW-1185">Reference proteome</keyword>
<proteinExistence type="predicted"/>
<comment type="caution">
    <text evidence="2">The sequence shown here is derived from an EMBL/GenBank/DDBJ whole genome shotgun (WGS) entry which is preliminary data.</text>
</comment>
<dbReference type="EMBL" id="BAAANK010000003">
    <property type="protein sequence ID" value="GAA1829871.1"/>
    <property type="molecule type" value="Genomic_DNA"/>
</dbReference>
<dbReference type="RefSeq" id="WP_157429189.1">
    <property type="nucleotide sequence ID" value="NZ_BAAANK010000003.1"/>
</dbReference>
<feature type="region of interest" description="Disordered" evidence="1">
    <location>
        <begin position="158"/>
        <end position="178"/>
    </location>
</feature>
<feature type="region of interest" description="Disordered" evidence="1">
    <location>
        <begin position="94"/>
        <end position="127"/>
    </location>
</feature>
<protein>
    <submittedName>
        <fullName evidence="2">Uncharacterized protein</fullName>
    </submittedName>
</protein>
<organism evidence="2 3">
    <name type="scientific">Agromyces salentinus</name>
    <dbReference type="NCBI Taxonomy" id="269421"/>
    <lineage>
        <taxon>Bacteria</taxon>
        <taxon>Bacillati</taxon>
        <taxon>Actinomycetota</taxon>
        <taxon>Actinomycetes</taxon>
        <taxon>Micrococcales</taxon>
        <taxon>Microbacteriaceae</taxon>
        <taxon>Agromyces</taxon>
    </lineage>
</organism>
<reference evidence="2 3" key="1">
    <citation type="journal article" date="2019" name="Int. J. Syst. Evol. Microbiol.">
        <title>The Global Catalogue of Microorganisms (GCM) 10K type strain sequencing project: providing services to taxonomists for standard genome sequencing and annotation.</title>
        <authorList>
            <consortium name="The Broad Institute Genomics Platform"/>
            <consortium name="The Broad Institute Genome Sequencing Center for Infectious Disease"/>
            <person name="Wu L."/>
            <person name="Ma J."/>
        </authorList>
    </citation>
    <scope>NUCLEOTIDE SEQUENCE [LARGE SCALE GENOMIC DNA]</scope>
    <source>
        <strain evidence="2 3">JCM 14323</strain>
    </source>
</reference>
<accession>A0ABN2ML92</accession>